<feature type="region of interest" description="Disordered" evidence="1">
    <location>
        <begin position="1"/>
        <end position="24"/>
    </location>
</feature>
<reference evidence="3 4" key="1">
    <citation type="submission" date="2015-12" db="EMBL/GenBank/DDBJ databases">
        <title>Haloferax profundi sp. nov. isolated from the Discovery deep brine-seawater interface in the Red Sea.</title>
        <authorList>
            <person name="Zhang G."/>
            <person name="Stingl U."/>
            <person name="Rashid M."/>
        </authorList>
    </citation>
    <scope>NUCLEOTIDE SEQUENCE [LARGE SCALE GENOMIC DNA]</scope>
    <source>
        <strain evidence="3 4">SB29</strain>
    </source>
</reference>
<dbReference type="Proteomes" id="UP000053157">
    <property type="component" value="Unassembled WGS sequence"/>
</dbReference>
<sequence>MSQWGRDDRLTGRGTADASGRGSEPHYRLTWVSRLFPSSDFSSVVRRAALLSVAYFVVGLALSVAVGREASYLFLNRPFDGWSFLDVNFLGLSAVMGTVGIFIELVIVGQWSVAYTDIWNRVEACFAVEERERYRALVDGYLDRMYRIRRDRVVDLKLVFVAFVVFEPVFIVVGNGLDPRIGWDLVLIYLNVWLVFLGLLGIFLFLLHLRLLTALREFEIANLHTAASQFEPVASLGVSVAVSWFVGVTVLVIYYWLDSGISLAAPFTSRSVPTSPDLALHLLLVTVLVVVGVLIFAVPVWVIHLHIATGKRHLVDALDQRRDELLVGWTGEGTLDSSVASEIGLLEDVNRTADRIRTWPSFVSDLVPLAVSAFVPVAEVVIQFV</sequence>
<dbReference type="RefSeq" id="WP_058571690.1">
    <property type="nucleotide sequence ID" value="NZ_LOPV01000134.1"/>
</dbReference>
<keyword evidence="2" id="KW-0472">Membrane</keyword>
<organism evidence="3 4">
    <name type="scientific">Haloferax profundi</name>
    <dbReference type="NCBI Taxonomy" id="1544718"/>
    <lineage>
        <taxon>Archaea</taxon>
        <taxon>Methanobacteriati</taxon>
        <taxon>Methanobacteriota</taxon>
        <taxon>Stenosarchaea group</taxon>
        <taxon>Halobacteria</taxon>
        <taxon>Halobacteriales</taxon>
        <taxon>Haloferacaceae</taxon>
        <taxon>Haloferax</taxon>
    </lineage>
</organism>
<keyword evidence="2" id="KW-1133">Transmembrane helix</keyword>
<dbReference type="AlphaFoldDB" id="A0A0W1SQI4"/>
<accession>A0A0W1SQI4</accession>
<keyword evidence="4" id="KW-1185">Reference proteome</keyword>
<evidence type="ECO:0000313" key="4">
    <source>
        <dbReference type="Proteomes" id="UP000053157"/>
    </source>
</evidence>
<dbReference type="OrthoDB" id="292637at2157"/>
<name>A0A0W1SQI4_9EURY</name>
<comment type="caution">
    <text evidence="3">The sequence shown here is derived from an EMBL/GenBank/DDBJ whole genome shotgun (WGS) entry which is preliminary data.</text>
</comment>
<gene>
    <name evidence="3" type="ORF">AUR66_11610</name>
</gene>
<proteinExistence type="predicted"/>
<feature type="compositionally biased region" description="Basic and acidic residues" evidence="1">
    <location>
        <begin position="1"/>
        <end position="11"/>
    </location>
</feature>
<feature type="transmembrane region" description="Helical" evidence="2">
    <location>
        <begin position="87"/>
        <end position="108"/>
    </location>
</feature>
<feature type="transmembrane region" description="Helical" evidence="2">
    <location>
        <begin position="154"/>
        <end position="174"/>
    </location>
</feature>
<feature type="transmembrane region" description="Helical" evidence="2">
    <location>
        <begin position="279"/>
        <end position="303"/>
    </location>
</feature>
<protein>
    <submittedName>
        <fullName evidence="3">Uncharacterized protein</fullName>
    </submittedName>
</protein>
<feature type="transmembrane region" description="Helical" evidence="2">
    <location>
        <begin position="186"/>
        <end position="212"/>
    </location>
</feature>
<evidence type="ECO:0000313" key="3">
    <source>
        <dbReference type="EMBL" id="KTG28434.1"/>
    </source>
</evidence>
<feature type="transmembrane region" description="Helical" evidence="2">
    <location>
        <begin position="233"/>
        <end position="257"/>
    </location>
</feature>
<dbReference type="EMBL" id="LOPV01000134">
    <property type="protein sequence ID" value="KTG28434.1"/>
    <property type="molecule type" value="Genomic_DNA"/>
</dbReference>
<feature type="transmembrane region" description="Helical" evidence="2">
    <location>
        <begin position="48"/>
        <end position="67"/>
    </location>
</feature>
<evidence type="ECO:0000256" key="1">
    <source>
        <dbReference type="SAM" id="MobiDB-lite"/>
    </source>
</evidence>
<keyword evidence="2" id="KW-0812">Transmembrane</keyword>
<evidence type="ECO:0000256" key="2">
    <source>
        <dbReference type="SAM" id="Phobius"/>
    </source>
</evidence>